<keyword evidence="6" id="KW-1185">Reference proteome</keyword>
<dbReference type="GO" id="GO:0005829">
    <property type="term" value="C:cytosol"/>
    <property type="evidence" value="ECO:0007669"/>
    <property type="project" value="UniProtKB-ARBA"/>
</dbReference>
<dbReference type="GO" id="GO:0010181">
    <property type="term" value="F:FMN binding"/>
    <property type="evidence" value="ECO:0007669"/>
    <property type="project" value="InterPro"/>
</dbReference>
<dbReference type="OMA" id="FQPMKIG"/>
<dbReference type="FunCoup" id="D2VPS2">
    <property type="interactions" value="196"/>
</dbReference>
<dbReference type="AlphaFoldDB" id="D2VPS2"/>
<dbReference type="CDD" id="cd02933">
    <property type="entry name" value="OYE_like_FMN"/>
    <property type="match status" value="1"/>
</dbReference>
<accession>D2VPS2</accession>
<evidence type="ECO:0000259" key="4">
    <source>
        <dbReference type="Pfam" id="PF00724"/>
    </source>
</evidence>
<dbReference type="InterPro" id="IPR045247">
    <property type="entry name" value="Oye-like"/>
</dbReference>
<reference evidence="5 6" key="1">
    <citation type="journal article" date="2010" name="Cell">
        <title>The genome of Naegleria gruberi illuminates early eukaryotic versatility.</title>
        <authorList>
            <person name="Fritz-Laylin L.K."/>
            <person name="Prochnik S.E."/>
            <person name="Ginger M.L."/>
            <person name="Dacks J.B."/>
            <person name="Carpenter M.L."/>
            <person name="Field M.C."/>
            <person name="Kuo A."/>
            <person name="Paredez A."/>
            <person name="Chapman J."/>
            <person name="Pham J."/>
            <person name="Shu S."/>
            <person name="Neupane R."/>
            <person name="Cipriano M."/>
            <person name="Mancuso J."/>
            <person name="Tu H."/>
            <person name="Salamov A."/>
            <person name="Lindquist E."/>
            <person name="Shapiro H."/>
            <person name="Lucas S."/>
            <person name="Grigoriev I.V."/>
            <person name="Cande W.Z."/>
            <person name="Fulton C."/>
            <person name="Rokhsar D.S."/>
            <person name="Dawson S.C."/>
        </authorList>
    </citation>
    <scope>NUCLEOTIDE SEQUENCE [LARGE SCALE GENOMIC DNA]</scope>
    <source>
        <strain evidence="5 6">NEG-M</strain>
    </source>
</reference>
<dbReference type="RefSeq" id="XP_002673920.1">
    <property type="nucleotide sequence ID" value="XM_002673874.1"/>
</dbReference>
<name>D2VPS2_NAEGR</name>
<dbReference type="Gene3D" id="3.20.20.70">
    <property type="entry name" value="Aldolase class I"/>
    <property type="match status" value="1"/>
</dbReference>
<sequence>MSATFESTTSKLFTPLTLGTDKIPASQRITLSHRIVMAPLTRCRAVDGDCEQTEHAITYYSQRATPGGLIIAEASQITPQGQGYPCSPGCYSEAQVKAWKKVTDAVHQKGGVIFLQLWHVGRQRYADNVSSSAVPIQNETSTNLKTREQQLPTTPKALSIEEIKVIMGQYKQAARNAKLAGFDGVELHAANGYLVDQFLQNGVNKRTDEYGGSIENRLRFMREAISACIEGFDNQSDRVGIRLSPSGCFLEISDSDPKPLFEAAVKALDEYDLAYIHLVEPRISGGANSDDGQAESKPVVVTKELNPLTRSPIISAGGFTPATAKSTTEEGATDMIAFGRHFISNPDLVERIRNGHPLNHYDRSTFYGSKDVVTGYTDYPTFQ</sequence>
<protein>
    <submittedName>
        <fullName evidence="5">Predicted protein</fullName>
    </submittedName>
</protein>
<dbReference type="PANTHER" id="PTHR22893">
    <property type="entry name" value="NADH OXIDOREDUCTASE-RELATED"/>
    <property type="match status" value="1"/>
</dbReference>
<dbReference type="STRING" id="5762.D2VPS2"/>
<organism evidence="6">
    <name type="scientific">Naegleria gruberi</name>
    <name type="common">Amoeba</name>
    <dbReference type="NCBI Taxonomy" id="5762"/>
    <lineage>
        <taxon>Eukaryota</taxon>
        <taxon>Discoba</taxon>
        <taxon>Heterolobosea</taxon>
        <taxon>Tetramitia</taxon>
        <taxon>Eutetramitia</taxon>
        <taxon>Vahlkampfiidae</taxon>
        <taxon>Naegleria</taxon>
    </lineage>
</organism>
<gene>
    <name evidence="5" type="ORF">NAEGRDRAFT_51294</name>
</gene>
<evidence type="ECO:0000256" key="2">
    <source>
        <dbReference type="ARBA" id="ARBA00005979"/>
    </source>
</evidence>
<dbReference type="EMBL" id="GG738887">
    <property type="protein sequence ID" value="EFC41176.1"/>
    <property type="molecule type" value="Genomic_DNA"/>
</dbReference>
<dbReference type="PANTHER" id="PTHR22893:SF91">
    <property type="entry name" value="NADPH DEHYDROGENASE 2-RELATED"/>
    <property type="match status" value="1"/>
</dbReference>
<evidence type="ECO:0000256" key="1">
    <source>
        <dbReference type="ARBA" id="ARBA00001917"/>
    </source>
</evidence>
<proteinExistence type="inferred from homology"/>
<dbReference type="VEuPathDB" id="AmoebaDB:NAEGRDRAFT_51294"/>
<comment type="cofactor">
    <cofactor evidence="1">
        <name>FMN</name>
        <dbReference type="ChEBI" id="CHEBI:58210"/>
    </cofactor>
</comment>
<dbReference type="GO" id="GO:0016628">
    <property type="term" value="F:oxidoreductase activity, acting on the CH-CH group of donors, NAD or NADP as acceptor"/>
    <property type="evidence" value="ECO:0007669"/>
    <property type="project" value="UniProtKB-ARBA"/>
</dbReference>
<dbReference type="InParanoid" id="D2VPS2"/>
<dbReference type="InterPro" id="IPR001155">
    <property type="entry name" value="OxRdtase_FMN_N"/>
</dbReference>
<dbReference type="FunFam" id="3.20.20.70:FF:000059">
    <property type="entry name" value="N-ethylmaleimide reductase, FMN-linked"/>
    <property type="match status" value="1"/>
</dbReference>
<evidence type="ECO:0000313" key="5">
    <source>
        <dbReference type="EMBL" id="EFC41176.1"/>
    </source>
</evidence>
<dbReference type="InterPro" id="IPR013785">
    <property type="entry name" value="Aldolase_TIM"/>
</dbReference>
<dbReference type="SUPFAM" id="SSF51395">
    <property type="entry name" value="FMN-linked oxidoreductases"/>
    <property type="match status" value="1"/>
</dbReference>
<evidence type="ECO:0000313" key="6">
    <source>
        <dbReference type="Proteomes" id="UP000006671"/>
    </source>
</evidence>
<evidence type="ECO:0000256" key="3">
    <source>
        <dbReference type="ARBA" id="ARBA00023002"/>
    </source>
</evidence>
<dbReference type="OrthoDB" id="1663137at2759"/>
<dbReference type="GeneID" id="8851138"/>
<keyword evidence="3" id="KW-0560">Oxidoreductase</keyword>
<feature type="domain" description="NADH:flavin oxidoreductase/NADH oxidase N-terminal" evidence="4">
    <location>
        <begin position="11"/>
        <end position="359"/>
    </location>
</feature>
<dbReference type="Proteomes" id="UP000006671">
    <property type="component" value="Unassembled WGS sequence"/>
</dbReference>
<dbReference type="eggNOG" id="KOG0134">
    <property type="taxonomic scope" value="Eukaryota"/>
</dbReference>
<dbReference type="Pfam" id="PF00724">
    <property type="entry name" value="Oxidored_FMN"/>
    <property type="match status" value="1"/>
</dbReference>
<comment type="similarity">
    <text evidence="2">Belongs to the NADH:flavin oxidoreductase/NADH oxidase family.</text>
</comment>
<dbReference type="KEGG" id="ngr:NAEGRDRAFT_51294"/>